<dbReference type="GO" id="GO:0016887">
    <property type="term" value="F:ATP hydrolysis activity"/>
    <property type="evidence" value="ECO:0007669"/>
    <property type="project" value="TreeGrafter"/>
</dbReference>
<dbReference type="AlphaFoldDB" id="A0A6S7CJJ8"/>
<proteinExistence type="predicted"/>
<dbReference type="GO" id="GO:0005524">
    <property type="term" value="F:ATP binding"/>
    <property type="evidence" value="ECO:0007669"/>
    <property type="project" value="UniProtKB-KW"/>
</dbReference>
<name>A0A6S7CJJ8_9BURK</name>
<reference evidence="3 4" key="1">
    <citation type="submission" date="2020-04" db="EMBL/GenBank/DDBJ databases">
        <authorList>
            <person name="De Canck E."/>
        </authorList>
    </citation>
    <scope>NUCLEOTIDE SEQUENCE [LARGE SCALE GENOMIC DNA]</scope>
    <source>
        <strain evidence="3 4">LMG 28614</strain>
    </source>
</reference>
<protein>
    <recommendedName>
        <fullName evidence="5">Flagellar biosynthesis protein FlhG</fullName>
    </recommendedName>
</protein>
<keyword evidence="2" id="KW-0067">ATP-binding</keyword>
<evidence type="ECO:0000256" key="1">
    <source>
        <dbReference type="ARBA" id="ARBA00022741"/>
    </source>
</evidence>
<evidence type="ECO:0000256" key="2">
    <source>
        <dbReference type="ARBA" id="ARBA00022840"/>
    </source>
</evidence>
<dbReference type="SUPFAM" id="SSF52540">
    <property type="entry name" value="P-loop containing nucleoside triphosphate hydrolases"/>
    <property type="match status" value="1"/>
</dbReference>
<evidence type="ECO:0000313" key="4">
    <source>
        <dbReference type="Proteomes" id="UP000494365"/>
    </source>
</evidence>
<keyword evidence="1" id="KW-0547">Nucleotide-binding</keyword>
<organism evidence="3 4">
    <name type="scientific">Paraburkholderia ultramafica</name>
    <dbReference type="NCBI Taxonomy" id="1544867"/>
    <lineage>
        <taxon>Bacteria</taxon>
        <taxon>Pseudomonadati</taxon>
        <taxon>Pseudomonadota</taxon>
        <taxon>Betaproteobacteria</taxon>
        <taxon>Burkholderiales</taxon>
        <taxon>Burkholderiaceae</taxon>
        <taxon>Paraburkholderia</taxon>
    </lineage>
</organism>
<evidence type="ECO:0000313" key="3">
    <source>
        <dbReference type="EMBL" id="CAB3791287.1"/>
    </source>
</evidence>
<dbReference type="InterPro" id="IPR027417">
    <property type="entry name" value="P-loop_NTPase"/>
</dbReference>
<dbReference type="InterPro" id="IPR050625">
    <property type="entry name" value="ParA/MinD_ATPase"/>
</dbReference>
<keyword evidence="4" id="KW-1185">Reference proteome</keyword>
<gene>
    <name evidence="3" type="ORF">LMG28614_03276</name>
</gene>
<dbReference type="PANTHER" id="PTHR43384">
    <property type="entry name" value="SEPTUM SITE-DETERMINING PROTEIN MIND HOMOLOG, CHLOROPLASTIC-RELATED"/>
    <property type="match status" value="1"/>
</dbReference>
<evidence type="ECO:0008006" key="5">
    <source>
        <dbReference type="Google" id="ProtNLM"/>
    </source>
</evidence>
<dbReference type="GO" id="GO:0005829">
    <property type="term" value="C:cytosol"/>
    <property type="evidence" value="ECO:0007669"/>
    <property type="project" value="TreeGrafter"/>
</dbReference>
<dbReference type="Proteomes" id="UP000494365">
    <property type="component" value="Unassembled WGS sequence"/>
</dbReference>
<dbReference type="PANTHER" id="PTHR43384:SF4">
    <property type="entry name" value="CELLULOSE BIOSYNTHESIS PROTEIN BCSQ-RELATED"/>
    <property type="match status" value="1"/>
</dbReference>
<dbReference type="EMBL" id="CADIKK010000014">
    <property type="protein sequence ID" value="CAB3791287.1"/>
    <property type="molecule type" value="Genomic_DNA"/>
</dbReference>
<sequence length="273" mass="28203">MGQALVLRQLLAESAARVIAVTGCSEGGGRTAAVVNLAIALTRQGMDVLVVDERPGERSASAMLGAIRAAGVFGPAIHGTLPRVLAVGSRRRQFAATGAGYTDDENFPGHVALESTPDIVLIDAALDGNGALSQLALQAHDVVVVMHLSADAVADAYVRMKRLRLAQGIAEFRLIVNLLDGEADTHAVLESLAGIARDYLAVSVLNAGCISADPSIAQAVELSRCVVDAFPASPAAGDFARLAADMQSWSGRPAASWRLPATTHTACGPAQVH</sequence>
<accession>A0A6S7CJJ8</accession>
<dbReference type="GO" id="GO:0009898">
    <property type="term" value="C:cytoplasmic side of plasma membrane"/>
    <property type="evidence" value="ECO:0007669"/>
    <property type="project" value="TreeGrafter"/>
</dbReference>
<dbReference type="Gene3D" id="3.40.50.300">
    <property type="entry name" value="P-loop containing nucleotide triphosphate hydrolases"/>
    <property type="match status" value="1"/>
</dbReference>
<dbReference type="GO" id="GO:0051782">
    <property type="term" value="P:negative regulation of cell division"/>
    <property type="evidence" value="ECO:0007669"/>
    <property type="project" value="TreeGrafter"/>
</dbReference>